<proteinExistence type="predicted"/>
<organism evidence="1">
    <name type="scientific">viral metagenome</name>
    <dbReference type="NCBI Taxonomy" id="1070528"/>
    <lineage>
        <taxon>unclassified sequences</taxon>
        <taxon>metagenomes</taxon>
        <taxon>organismal metagenomes</taxon>
    </lineage>
</organism>
<reference evidence="1" key="1">
    <citation type="journal article" date="2020" name="Nature">
        <title>Giant virus diversity and host interactions through global metagenomics.</title>
        <authorList>
            <person name="Schulz F."/>
            <person name="Roux S."/>
            <person name="Paez-Espino D."/>
            <person name="Jungbluth S."/>
            <person name="Walsh D.A."/>
            <person name="Denef V.J."/>
            <person name="McMahon K.D."/>
            <person name="Konstantinidis K.T."/>
            <person name="Eloe-Fadrosh E.A."/>
            <person name="Kyrpides N.C."/>
            <person name="Woyke T."/>
        </authorList>
    </citation>
    <scope>NUCLEOTIDE SEQUENCE</scope>
    <source>
        <strain evidence="1">GVMAG-M-3300023184-88</strain>
    </source>
</reference>
<dbReference type="AlphaFoldDB" id="A0A6C0IHD3"/>
<accession>A0A6C0IHD3</accession>
<protein>
    <submittedName>
        <fullName evidence="1">Uncharacterized protein</fullName>
    </submittedName>
</protein>
<evidence type="ECO:0000313" key="1">
    <source>
        <dbReference type="EMBL" id="QHT92209.1"/>
    </source>
</evidence>
<sequence>MTLQLIDNLLTVINNNDTILIEDGVYSPNHPLVNALLYLAEDELTGPDGPKNIHELKKAGWNIFPGDNDRFGWLTGCIELRRGLIVFG</sequence>
<dbReference type="EMBL" id="MN740182">
    <property type="protein sequence ID" value="QHT92209.1"/>
    <property type="molecule type" value="Genomic_DNA"/>
</dbReference>
<name>A0A6C0IHD3_9ZZZZ</name>